<dbReference type="Proteomes" id="UP000229897">
    <property type="component" value="Chromosome"/>
</dbReference>
<evidence type="ECO:0000259" key="2">
    <source>
        <dbReference type="Pfam" id="PF25967"/>
    </source>
</evidence>
<dbReference type="OrthoDB" id="9806939at2"/>
<comment type="similarity">
    <text evidence="1">Belongs to the membrane fusion protein (MFP) (TC 8.A.1) family.</text>
</comment>
<dbReference type="GO" id="GO:1990281">
    <property type="term" value="C:efflux pump complex"/>
    <property type="evidence" value="ECO:0007669"/>
    <property type="project" value="TreeGrafter"/>
</dbReference>
<dbReference type="InterPro" id="IPR006311">
    <property type="entry name" value="TAT_signal"/>
</dbReference>
<proteinExistence type="inferred from homology"/>
<dbReference type="PANTHER" id="PTHR30469">
    <property type="entry name" value="MULTIDRUG RESISTANCE PROTEIN MDTA"/>
    <property type="match status" value="1"/>
</dbReference>
<evidence type="ECO:0000313" key="4">
    <source>
        <dbReference type="Proteomes" id="UP000229897"/>
    </source>
</evidence>
<dbReference type="Gene3D" id="2.40.50.100">
    <property type="match status" value="1"/>
</dbReference>
<dbReference type="KEGG" id="mass:CR152_01710"/>
<protein>
    <submittedName>
        <fullName evidence="3">Efflux transporter periplasmic adaptor subunit</fullName>
    </submittedName>
</protein>
<keyword evidence="4" id="KW-1185">Reference proteome</keyword>
<sequence length="414" mass="45210">MDQPLQRRRGRRAMTAAALALALLAGGAALWQQLPRGLQVARADARIASVTRGVFRDDVALRAIAVPLHSVMLDAVESGRVEEVFARDGAPVKHGEVLFRLSNPQRRLDLLAREAEHAQQISNLTNLRIALEASRMERERRGAELAFALTLADKQHARNAALAQKGFVSLSALEDSEDRVAQQRRLYESEKAGYRTETATQRDAVRQMEQAIGRLEAGLQLVNATIDALAVRAPVSGRLTDFHLQVGETVKPDQHLGRIDDVDQFKLAAQVDEYYLNRVAVGRQGTATINGRAHALTVSRIYPQIKEGRFALELAFADGQPKTLNPGQGTEALVTLGGASEALLLPHDAFINDSGGVAVYVLDKDGETAERRAIRTGRRNNTQVEVLDGLAPGERVIVSSYAGYGKAPRLQFLE</sequence>
<evidence type="ECO:0000313" key="3">
    <source>
        <dbReference type="EMBL" id="ATQ73364.1"/>
    </source>
</evidence>
<dbReference type="GO" id="GO:0015562">
    <property type="term" value="F:efflux transmembrane transporter activity"/>
    <property type="evidence" value="ECO:0007669"/>
    <property type="project" value="TreeGrafter"/>
</dbReference>
<dbReference type="Gene3D" id="1.10.287.470">
    <property type="entry name" value="Helix hairpin bin"/>
    <property type="match status" value="1"/>
</dbReference>
<dbReference type="EMBL" id="CP024608">
    <property type="protein sequence ID" value="ATQ73364.1"/>
    <property type="molecule type" value="Genomic_DNA"/>
</dbReference>
<dbReference type="Gene3D" id="2.40.420.20">
    <property type="match status" value="1"/>
</dbReference>
<dbReference type="PANTHER" id="PTHR30469:SF33">
    <property type="entry name" value="SLR1207 PROTEIN"/>
    <property type="match status" value="1"/>
</dbReference>
<organism evidence="3 4">
    <name type="scientific">Massilia violaceinigra</name>
    <dbReference type="NCBI Taxonomy" id="2045208"/>
    <lineage>
        <taxon>Bacteria</taxon>
        <taxon>Pseudomonadati</taxon>
        <taxon>Pseudomonadota</taxon>
        <taxon>Betaproteobacteria</taxon>
        <taxon>Burkholderiales</taxon>
        <taxon>Oxalobacteraceae</taxon>
        <taxon>Telluria group</taxon>
        <taxon>Massilia</taxon>
    </lineage>
</organism>
<name>A0A2D2DEG5_9BURK</name>
<dbReference type="InterPro" id="IPR006143">
    <property type="entry name" value="RND_pump_MFP"/>
</dbReference>
<gene>
    <name evidence="3" type="ORF">CR152_01710</name>
</gene>
<evidence type="ECO:0000256" key="1">
    <source>
        <dbReference type="ARBA" id="ARBA00009477"/>
    </source>
</evidence>
<dbReference type="Pfam" id="PF25967">
    <property type="entry name" value="RND-MFP_C"/>
    <property type="match status" value="1"/>
</dbReference>
<reference evidence="3" key="1">
    <citation type="submission" date="2017-10" db="EMBL/GenBank/DDBJ databases">
        <title>Massilia psychrophilum sp. nov., a novel purple-pigmented bacterium isolated from Tianshan glacier, Xinjiang Municipality, China.</title>
        <authorList>
            <person name="Wang H."/>
        </authorList>
    </citation>
    <scope>NUCLEOTIDE SEQUENCE [LARGE SCALE GENOMIC DNA]</scope>
    <source>
        <strain evidence="3">B2</strain>
    </source>
</reference>
<dbReference type="InterPro" id="IPR058627">
    <property type="entry name" value="MdtA-like_C"/>
</dbReference>
<dbReference type="Gene3D" id="2.40.30.170">
    <property type="match status" value="1"/>
</dbReference>
<accession>A0A2D2DEG5</accession>
<dbReference type="SUPFAM" id="SSF111369">
    <property type="entry name" value="HlyD-like secretion proteins"/>
    <property type="match status" value="1"/>
</dbReference>
<dbReference type="AlphaFoldDB" id="A0A2D2DEG5"/>
<dbReference type="PROSITE" id="PS51318">
    <property type="entry name" value="TAT"/>
    <property type="match status" value="1"/>
</dbReference>
<dbReference type="NCBIfam" id="TIGR01730">
    <property type="entry name" value="RND_mfp"/>
    <property type="match status" value="1"/>
</dbReference>
<feature type="domain" description="Multidrug resistance protein MdtA-like C-terminal permuted SH3" evidence="2">
    <location>
        <begin position="342"/>
        <end position="399"/>
    </location>
</feature>